<comment type="caution">
    <text evidence="1">The sequence shown here is derived from an EMBL/GenBank/DDBJ whole genome shotgun (WGS) entry which is preliminary data.</text>
</comment>
<dbReference type="Proteomes" id="UP000814140">
    <property type="component" value="Unassembled WGS sequence"/>
</dbReference>
<reference evidence="1" key="1">
    <citation type="submission" date="2021-03" db="EMBL/GenBank/DDBJ databases">
        <authorList>
            <consortium name="DOE Joint Genome Institute"/>
            <person name="Ahrendt S."/>
            <person name="Looney B.P."/>
            <person name="Miyauchi S."/>
            <person name="Morin E."/>
            <person name="Drula E."/>
            <person name="Courty P.E."/>
            <person name="Chicoki N."/>
            <person name="Fauchery L."/>
            <person name="Kohler A."/>
            <person name="Kuo A."/>
            <person name="Labutti K."/>
            <person name="Pangilinan J."/>
            <person name="Lipzen A."/>
            <person name="Riley R."/>
            <person name="Andreopoulos W."/>
            <person name="He G."/>
            <person name="Johnson J."/>
            <person name="Barry K.W."/>
            <person name="Grigoriev I.V."/>
            <person name="Nagy L."/>
            <person name="Hibbett D."/>
            <person name="Henrissat B."/>
            <person name="Matheny P.B."/>
            <person name="Labbe J."/>
            <person name="Martin F."/>
        </authorList>
    </citation>
    <scope>NUCLEOTIDE SEQUENCE</scope>
    <source>
        <strain evidence="1">HHB10654</strain>
    </source>
</reference>
<keyword evidence="2" id="KW-1185">Reference proteome</keyword>
<protein>
    <submittedName>
        <fullName evidence="1">Uncharacterized protein</fullName>
    </submittedName>
</protein>
<evidence type="ECO:0000313" key="1">
    <source>
        <dbReference type="EMBL" id="KAI0056697.1"/>
    </source>
</evidence>
<accession>A0ACB8SKF6</accession>
<proteinExistence type="predicted"/>
<sequence>MPTFSQVSSSPGLDIEPDPTFELERFEHLEHLYGYPEGDHAQGHNNDIAQQFEDSEDEDGNSTAGVPADVQVDVEGDASALVEPFAPNVVPALLAPEVDDPDAVTDALLTRSVLQLAMRNDPNKSEYHDRPLRTYSLAKMRALYTNKQAQNAINILGDRVRLLSDDPEFVCPRDSPDVSWSPKGNYLDLAVIVPRGLGLSAILPRAEDNYMRFDFDLCMLGRGHHWRMKKAMLGFDPQGSMLWIGQCSGQDVWLAMVPNAIINREMDPVCIGAGSKGDPGVSTAAYQVIVYFFAHVLASMHYRDIDTEAYPALNDWSYFRLVNTLIQRRTHSFNLEQARSLHEHLQRLWYDWIAGAPDEYDVEGISGKSPLILAVRYGQNTRLLSNEWDIVPGEVRNWEDHIAWDEIRFYTLALASSYGAKIVESWVDIPDNEILAEYPDVYTEPDTDEREAIEDLATYPRMDNDGREVPIYTQDGYKIPRRVPGIDQNAHPCSILFDLPELGRRFANVESYDADVVDRELSGIRSECFGRNRGYPEVSVYPLGLLGSFGNMQATGAFPPFDTELRSLCQDIRQRRGNPDGDSDEDLNDEEDLDGMEDVLAIEAISMQGYNMLSHRTRDSAKFHEAQLGLTGGAAAGTYANSATAKRAALKLANKNLYTLPHDRFQHLIGDVAQVPRDIRLETVIVINMDGLRERHRTGSFLFEQIILKISGMWLRGRVWREIRPTLRVFKADTFPQVINWTSYPFTALIDRIYAEVRGAKEPVNPYTVEVLSMLDRTINFAHTGNAAVFVGVMKRAWLSLGVLEHGYPSLWPGVKRQHGRFLGVNALFWPTNDKGQPLMASYRAQLLTFGLKHVTAYKVQFLIKHAAEGFITVDFSNDHLRKLSVIQKIANTAITTIVDETVDFVYEEIVRRIDADQEAASSTTSKKRLSDLNQWAEHPHPFGYATDSVMSLVGALHTGEGPMPVALKYTTKSMSYMELCEMMYAFGNQEKPPQPKAPIRSRGATVPILKAAIPAMRGVLAEPEAASKNTIMGILRETLIAHEITRLPTAPKGGSTRVSVDLWVSLGKADKLPSRINPKYLTQEQRFRVEIEDHIAEMRDKDTNAKWNASEPRKLAMYLSRVVPPEELSLSNATLNLSGPPYESFITEVYVWVRDHLNMQKKLHQLAVFAGLLASYAPPLISVDRPTPALKPTSRRKFHDLFMALPWVPVRRKRANGSVDGKPYPVMLATLMIALYEPGSPLRERIGGKTSSESDQTGGFGNDWTTKHSSKAVLPRTLAHMGLLEAKSPAIFSSGKMGSAWDLWPDEKIEALHAEMCSRLRGDWPAYAFFELLFGTKRAREVATARSWAQPRVRGIDEDVAESSARGAKRQRVR</sequence>
<organism evidence="1 2">
    <name type="scientific">Artomyces pyxidatus</name>
    <dbReference type="NCBI Taxonomy" id="48021"/>
    <lineage>
        <taxon>Eukaryota</taxon>
        <taxon>Fungi</taxon>
        <taxon>Dikarya</taxon>
        <taxon>Basidiomycota</taxon>
        <taxon>Agaricomycotina</taxon>
        <taxon>Agaricomycetes</taxon>
        <taxon>Russulales</taxon>
        <taxon>Auriscalpiaceae</taxon>
        <taxon>Artomyces</taxon>
    </lineage>
</organism>
<gene>
    <name evidence="1" type="ORF">BV25DRAFT_1842115</name>
</gene>
<dbReference type="EMBL" id="MU277259">
    <property type="protein sequence ID" value="KAI0056697.1"/>
    <property type="molecule type" value="Genomic_DNA"/>
</dbReference>
<name>A0ACB8SKF6_9AGAM</name>
<reference evidence="1" key="2">
    <citation type="journal article" date="2022" name="New Phytol.">
        <title>Evolutionary transition to the ectomycorrhizal habit in the genomes of a hyperdiverse lineage of mushroom-forming fungi.</title>
        <authorList>
            <person name="Looney B."/>
            <person name="Miyauchi S."/>
            <person name="Morin E."/>
            <person name="Drula E."/>
            <person name="Courty P.E."/>
            <person name="Kohler A."/>
            <person name="Kuo A."/>
            <person name="LaButti K."/>
            <person name="Pangilinan J."/>
            <person name="Lipzen A."/>
            <person name="Riley R."/>
            <person name="Andreopoulos W."/>
            <person name="He G."/>
            <person name="Johnson J."/>
            <person name="Nolan M."/>
            <person name="Tritt A."/>
            <person name="Barry K.W."/>
            <person name="Grigoriev I.V."/>
            <person name="Nagy L.G."/>
            <person name="Hibbett D."/>
            <person name="Henrissat B."/>
            <person name="Matheny P.B."/>
            <person name="Labbe J."/>
            <person name="Martin F.M."/>
        </authorList>
    </citation>
    <scope>NUCLEOTIDE SEQUENCE</scope>
    <source>
        <strain evidence="1">HHB10654</strain>
    </source>
</reference>
<evidence type="ECO:0000313" key="2">
    <source>
        <dbReference type="Proteomes" id="UP000814140"/>
    </source>
</evidence>